<protein>
    <recommendedName>
        <fullName evidence="3">FAM65 N-terminal domain-containing protein</fullName>
    </recommendedName>
</protein>
<dbReference type="InterPro" id="IPR031780">
    <property type="entry name" value="FAM65_N"/>
</dbReference>
<dbReference type="PANTHER" id="PTHR15829">
    <property type="entry name" value="PROTEIN KINASE PKN/PRK1, EFFECTOR"/>
    <property type="match status" value="1"/>
</dbReference>
<dbReference type="InterPro" id="IPR016024">
    <property type="entry name" value="ARM-type_fold"/>
</dbReference>
<organism evidence="4 5">
    <name type="scientific">Heterodera schachtii</name>
    <name type="common">Sugarbeet cyst nematode worm</name>
    <name type="synonym">Tylenchus schachtii</name>
    <dbReference type="NCBI Taxonomy" id="97005"/>
    <lineage>
        <taxon>Eukaryota</taxon>
        <taxon>Metazoa</taxon>
        <taxon>Ecdysozoa</taxon>
        <taxon>Nematoda</taxon>
        <taxon>Chromadorea</taxon>
        <taxon>Rhabditida</taxon>
        <taxon>Tylenchina</taxon>
        <taxon>Tylenchomorpha</taxon>
        <taxon>Tylenchoidea</taxon>
        <taxon>Heteroderidae</taxon>
        <taxon>Heteroderinae</taxon>
        <taxon>Heterodera</taxon>
    </lineage>
</organism>
<gene>
    <name evidence="4" type="ORF">niasHS_003499</name>
</gene>
<dbReference type="AlphaFoldDB" id="A0ABD2KGN6"/>
<keyword evidence="5" id="KW-1185">Reference proteome</keyword>
<feature type="region of interest" description="Disordered" evidence="2">
    <location>
        <begin position="277"/>
        <end position="301"/>
    </location>
</feature>
<feature type="compositionally biased region" description="Basic residues" evidence="2">
    <location>
        <begin position="363"/>
        <end position="374"/>
    </location>
</feature>
<comment type="caution">
    <text evidence="4">The sequence shown here is derived from an EMBL/GenBank/DDBJ whole genome shotgun (WGS) entry which is preliminary data.</text>
</comment>
<feature type="region of interest" description="Disordered" evidence="2">
    <location>
        <begin position="509"/>
        <end position="537"/>
    </location>
</feature>
<evidence type="ECO:0000313" key="5">
    <source>
        <dbReference type="Proteomes" id="UP001620645"/>
    </source>
</evidence>
<dbReference type="Pfam" id="PF15903">
    <property type="entry name" value="PL48"/>
    <property type="match status" value="1"/>
</dbReference>
<dbReference type="Proteomes" id="UP001620645">
    <property type="component" value="Unassembled WGS sequence"/>
</dbReference>
<feature type="domain" description="FAM65 N-terminal" evidence="3">
    <location>
        <begin position="1"/>
        <end position="138"/>
    </location>
</feature>
<sequence>MSAIEGETCGGLGRLQFEVHAIVGFARLCAGDVFEVSVRHGHQRWRSRGKTLADKSQRWEQRMATMDVLWNEPVVVKVLEVKFLKSRCLNERQFDPAKFALAQPQLVTMNLNSAGSIKLRLVVTWLPLLATKTIGENSLNNCQKGNLTEREKQRTDYRTNGAKQNAKLTQNEQKKREEEEKGREIQQQNTETKEEDQCENESADGAAVKVCLRDKKRQREQRIQLGNSVSAGSNFGIGKEKWRCSSTTLLDDVYKDLAKSIPTIDDLTVLHPSHFASLPSSSPRHRSFDSESDRAKTEAKNPRRIFSFIKRGQSEASADQQKKDWRKSASLGEIALAKDECFTTTNAEKASPVSTEKNGNGAKRGKPSSVKKGRHGTEGAVACSFSTASSSHASPALINSQELLVKNTQNEQQNALRTAEALLSRVERIRTTLAQLRSSSEFTELVTFEAAMLNWEAFLKLNRAAVICQIESEANGTAHSFAGPFRRQNSASAAARNELSNNHRTSLYQLQNGTIAGPKSPSTASDGTDESAGNWQQNRSLADQISEIDSGIDSLRQYHSPFHFAATNGPQKHFSDRRKSLGAVVEMAAVPLTDGTTASGNSEVDKCLAIHLDMALQAIRVICQVQQSPFEYTLSRMLYRIESTETVALEMTLALAQNAAVNCQPSAENVLTNLGAEPRVCDCWLSVSRPLAAFLILPSRLLRVQLHKFCEPIVRMRYPKLVENVIDTLMELINEGSAPSDPITVFQFVGLFRGKSFVAFVENISHEAWINSNLASGHPSSIRTVMDRLRGVPVVPPLESLRHIALVLSSEETTQSATSSIEKYFRKASSDLRTDLAACFLCLLEHKETLTRCGACRALALLRCESPFQCLDFLSRSDAQAKVRAEAKRACGQIGRTTKNRRTVSENTKI</sequence>
<evidence type="ECO:0000313" key="4">
    <source>
        <dbReference type="EMBL" id="KAL3102090.1"/>
    </source>
</evidence>
<dbReference type="PANTHER" id="PTHR15829:SF13">
    <property type="entry name" value="FAM65 N-TERMINAL DOMAIN-CONTAINING PROTEIN"/>
    <property type="match status" value="1"/>
</dbReference>
<reference evidence="4 5" key="1">
    <citation type="submission" date="2024-10" db="EMBL/GenBank/DDBJ databases">
        <authorList>
            <person name="Kim D."/>
        </authorList>
    </citation>
    <scope>NUCLEOTIDE SEQUENCE [LARGE SCALE GENOMIC DNA]</scope>
    <source>
        <strain evidence="4">Taebaek</strain>
    </source>
</reference>
<evidence type="ECO:0000259" key="3">
    <source>
        <dbReference type="Pfam" id="PF15903"/>
    </source>
</evidence>
<dbReference type="EMBL" id="JBICCN010000026">
    <property type="protein sequence ID" value="KAL3102090.1"/>
    <property type="molecule type" value="Genomic_DNA"/>
</dbReference>
<feature type="compositionally biased region" description="Basic and acidic residues" evidence="2">
    <location>
        <begin position="147"/>
        <end position="157"/>
    </location>
</feature>
<feature type="region of interest" description="Disordered" evidence="2">
    <location>
        <begin position="139"/>
        <end position="201"/>
    </location>
</feature>
<evidence type="ECO:0000256" key="2">
    <source>
        <dbReference type="SAM" id="MobiDB-lite"/>
    </source>
</evidence>
<feature type="region of interest" description="Disordered" evidence="2">
    <location>
        <begin position="346"/>
        <end position="376"/>
    </location>
</feature>
<proteinExistence type="inferred from homology"/>
<dbReference type="InterPro" id="IPR026136">
    <property type="entry name" value="RIPOR3"/>
</dbReference>
<feature type="compositionally biased region" description="Basic and acidic residues" evidence="2">
    <location>
        <begin position="286"/>
        <end position="301"/>
    </location>
</feature>
<name>A0ABD2KGN6_HETSC</name>
<accession>A0ABD2KGN6</accession>
<evidence type="ECO:0000256" key="1">
    <source>
        <dbReference type="ARBA" id="ARBA00005744"/>
    </source>
</evidence>
<feature type="compositionally biased region" description="Basic and acidic residues" evidence="2">
    <location>
        <begin position="172"/>
        <end position="184"/>
    </location>
</feature>
<dbReference type="SUPFAM" id="SSF48371">
    <property type="entry name" value="ARM repeat"/>
    <property type="match status" value="1"/>
</dbReference>
<comment type="similarity">
    <text evidence="1">Belongs to the RIPOR family.</text>
</comment>
<feature type="compositionally biased region" description="Polar residues" evidence="2">
    <location>
        <begin position="346"/>
        <end position="358"/>
    </location>
</feature>